<organism evidence="3 8">
    <name type="scientific">Gordonia westfalica</name>
    <dbReference type="NCBI Taxonomy" id="158898"/>
    <lineage>
        <taxon>Bacteria</taxon>
        <taxon>Bacillati</taxon>
        <taxon>Actinomycetota</taxon>
        <taxon>Actinomycetes</taxon>
        <taxon>Mycobacteriales</taxon>
        <taxon>Gordoniaceae</taxon>
        <taxon>Gordonia</taxon>
    </lineage>
</organism>
<dbReference type="RefSeq" id="WP_074848042.1">
    <property type="nucleotide sequence ID" value="NZ_FNLM01000009.1"/>
</dbReference>
<evidence type="ECO:0000313" key="2">
    <source>
        <dbReference type="EMBL" id="SDT84456.1"/>
    </source>
</evidence>
<dbReference type="CDD" id="cd00093">
    <property type="entry name" value="HTH_XRE"/>
    <property type="match status" value="1"/>
</dbReference>
<evidence type="ECO:0000313" key="5">
    <source>
        <dbReference type="EMBL" id="SDT85992.1"/>
    </source>
</evidence>
<gene>
    <name evidence="3" type="ORF">SAMN04488548_10918</name>
    <name evidence="2" type="ORF">SAMN04488548_1095</name>
    <name evidence="4" type="ORF">SAMN04488548_12111</name>
    <name evidence="5" type="ORF">SAMN04488548_12136</name>
    <name evidence="6" type="ORF">SAMN04488548_12140</name>
    <name evidence="7" type="ORF">SAMN04488548_12733</name>
</gene>
<dbReference type="STRING" id="158898.SAMN04488548_10918"/>
<feature type="domain" description="HTH cro/C1-type" evidence="1">
    <location>
        <begin position="20"/>
        <end position="73"/>
    </location>
</feature>
<name>A0A1H2DNK9_9ACTN</name>
<dbReference type="Gene3D" id="1.10.260.40">
    <property type="entry name" value="lambda repressor-like DNA-binding domains"/>
    <property type="match status" value="1"/>
</dbReference>
<dbReference type="OrthoDB" id="9794834at2"/>
<dbReference type="AlphaFoldDB" id="A0A1H2DNK9"/>
<evidence type="ECO:0000313" key="8">
    <source>
        <dbReference type="Proteomes" id="UP000183180"/>
    </source>
</evidence>
<dbReference type="SUPFAM" id="SSF47413">
    <property type="entry name" value="lambda repressor-like DNA-binding domains"/>
    <property type="match status" value="1"/>
</dbReference>
<dbReference type="EMBL" id="FNLM01000009">
    <property type="protein sequence ID" value="SDT84480.1"/>
    <property type="molecule type" value="Genomic_DNA"/>
</dbReference>
<dbReference type="Proteomes" id="UP000183180">
    <property type="component" value="Unassembled WGS sequence"/>
</dbReference>
<dbReference type="EMBL" id="FNLM01000021">
    <property type="protein sequence ID" value="SDT85864.1"/>
    <property type="molecule type" value="Genomic_DNA"/>
</dbReference>
<dbReference type="PROSITE" id="PS50943">
    <property type="entry name" value="HTH_CROC1"/>
    <property type="match status" value="1"/>
</dbReference>
<protein>
    <submittedName>
        <fullName evidence="3">Helix-turn-helix domain-containing protein</fullName>
    </submittedName>
</protein>
<evidence type="ECO:0000313" key="4">
    <source>
        <dbReference type="EMBL" id="SDT85864.1"/>
    </source>
</evidence>
<reference evidence="3 8" key="1">
    <citation type="submission" date="2016-10" db="EMBL/GenBank/DDBJ databases">
        <authorList>
            <person name="de Groot N.N."/>
        </authorList>
    </citation>
    <scope>NUCLEOTIDE SEQUENCE [LARGE SCALE GENOMIC DNA]</scope>
    <source>
        <strain evidence="3 8">DSM 44215</strain>
    </source>
</reference>
<evidence type="ECO:0000259" key="1">
    <source>
        <dbReference type="PROSITE" id="PS50943"/>
    </source>
</evidence>
<dbReference type="InterPro" id="IPR001387">
    <property type="entry name" value="Cro/C1-type_HTH"/>
</dbReference>
<accession>A0A1H2DNK9</accession>
<dbReference type="InterPro" id="IPR010982">
    <property type="entry name" value="Lambda_DNA-bd_dom_sf"/>
</dbReference>
<evidence type="ECO:0000313" key="7">
    <source>
        <dbReference type="EMBL" id="SDT89379.1"/>
    </source>
</evidence>
<evidence type="ECO:0000313" key="3">
    <source>
        <dbReference type="EMBL" id="SDT84480.1"/>
    </source>
</evidence>
<dbReference type="EMBL" id="FNLM01000021">
    <property type="protein sequence ID" value="SDT85992.1"/>
    <property type="molecule type" value="Genomic_DNA"/>
</dbReference>
<dbReference type="Pfam" id="PF13560">
    <property type="entry name" value="HTH_31"/>
    <property type="match status" value="1"/>
</dbReference>
<evidence type="ECO:0000313" key="6">
    <source>
        <dbReference type="EMBL" id="SDT86008.1"/>
    </source>
</evidence>
<dbReference type="EMBL" id="FNLM01000027">
    <property type="protein sequence ID" value="SDT89379.1"/>
    <property type="molecule type" value="Genomic_DNA"/>
</dbReference>
<proteinExistence type="predicted"/>
<dbReference type="SMART" id="SM00530">
    <property type="entry name" value="HTH_XRE"/>
    <property type="match status" value="1"/>
</dbReference>
<dbReference type="GO" id="GO:0003677">
    <property type="term" value="F:DNA binding"/>
    <property type="evidence" value="ECO:0007669"/>
    <property type="project" value="InterPro"/>
</dbReference>
<dbReference type="EMBL" id="FNLM01000021">
    <property type="protein sequence ID" value="SDT86008.1"/>
    <property type="molecule type" value="Genomic_DNA"/>
</dbReference>
<dbReference type="EMBL" id="FNLM01000009">
    <property type="protein sequence ID" value="SDT84456.1"/>
    <property type="molecule type" value="Genomic_DNA"/>
</dbReference>
<sequence>MSDIPEWRAGSLADNLAVALRTRLAETGVSQGDLARRAGVSEKHLSQVINGRAGASVATWDRLFVALNTANDARQDTVGGEL</sequence>